<dbReference type="Pfam" id="PF13560">
    <property type="entry name" value="HTH_31"/>
    <property type="match status" value="1"/>
</dbReference>
<feature type="domain" description="HTH cro/C1-type" evidence="1">
    <location>
        <begin position="18"/>
        <end position="53"/>
    </location>
</feature>
<keyword evidence="3" id="KW-1185">Reference proteome</keyword>
<organism evidence="2 3">
    <name type="scientific">Allomesorhizobium camelthorni</name>
    <dbReference type="NCBI Taxonomy" id="475069"/>
    <lineage>
        <taxon>Bacteria</taxon>
        <taxon>Pseudomonadati</taxon>
        <taxon>Pseudomonadota</taxon>
        <taxon>Alphaproteobacteria</taxon>
        <taxon>Hyphomicrobiales</taxon>
        <taxon>Phyllobacteriaceae</taxon>
        <taxon>Allomesorhizobium</taxon>
    </lineage>
</organism>
<dbReference type="CDD" id="cd00093">
    <property type="entry name" value="HTH_XRE"/>
    <property type="match status" value="1"/>
</dbReference>
<dbReference type="InterPro" id="IPR001387">
    <property type="entry name" value="Cro/C1-type_HTH"/>
</dbReference>
<dbReference type="EMBL" id="JAAKZF010000006">
    <property type="protein sequence ID" value="NGO51051.1"/>
    <property type="molecule type" value="Genomic_DNA"/>
</dbReference>
<dbReference type="Gene3D" id="1.10.260.40">
    <property type="entry name" value="lambda repressor-like DNA-binding domains"/>
    <property type="match status" value="1"/>
</dbReference>
<dbReference type="PROSITE" id="PS50943">
    <property type="entry name" value="HTH_CROC1"/>
    <property type="match status" value="1"/>
</dbReference>
<gene>
    <name evidence="2" type="ORF">G6N73_07630</name>
</gene>
<name>A0A6G4W8F7_9HYPH</name>
<dbReference type="SUPFAM" id="SSF47413">
    <property type="entry name" value="lambda repressor-like DNA-binding domains"/>
    <property type="match status" value="1"/>
</dbReference>
<dbReference type="Proteomes" id="UP001642900">
    <property type="component" value="Unassembled WGS sequence"/>
</dbReference>
<sequence>MQTSRKPDDHDRAKGRELARLRKASGLSQEQLATRLGISPKQFGKYERGQSRIPAGRYEAAMAILREYGSLVGGFSEGQAPYAFPAAAKDTLLRTLHELLDRLKLCIDVLERL</sequence>
<evidence type="ECO:0000259" key="1">
    <source>
        <dbReference type="PROSITE" id="PS50943"/>
    </source>
</evidence>
<dbReference type="GO" id="GO:0003677">
    <property type="term" value="F:DNA binding"/>
    <property type="evidence" value="ECO:0007669"/>
    <property type="project" value="InterPro"/>
</dbReference>
<dbReference type="AlphaFoldDB" id="A0A6G4W8F7"/>
<accession>A0A6G4W8F7</accession>
<evidence type="ECO:0000313" key="2">
    <source>
        <dbReference type="EMBL" id="NGO51051.1"/>
    </source>
</evidence>
<reference evidence="2 3" key="1">
    <citation type="submission" date="2020-02" db="EMBL/GenBank/DDBJ databases">
        <title>Genome sequence of strain CCNWXJ40-4.</title>
        <authorList>
            <person name="Gao J."/>
            <person name="Sun J."/>
        </authorList>
    </citation>
    <scope>NUCLEOTIDE SEQUENCE [LARGE SCALE GENOMIC DNA]</scope>
    <source>
        <strain evidence="2 3">CCNWXJ 40-4</strain>
    </source>
</reference>
<protein>
    <submittedName>
        <fullName evidence="2">Helix-turn-helix domain-containing protein</fullName>
    </submittedName>
</protein>
<proteinExistence type="predicted"/>
<dbReference type="SMART" id="SM00530">
    <property type="entry name" value="HTH_XRE"/>
    <property type="match status" value="1"/>
</dbReference>
<dbReference type="InterPro" id="IPR010982">
    <property type="entry name" value="Lambda_DNA-bd_dom_sf"/>
</dbReference>
<comment type="caution">
    <text evidence="2">The sequence shown here is derived from an EMBL/GenBank/DDBJ whole genome shotgun (WGS) entry which is preliminary data.</text>
</comment>
<dbReference type="RefSeq" id="WP_165025587.1">
    <property type="nucleotide sequence ID" value="NZ_JAAKZF010000006.1"/>
</dbReference>
<evidence type="ECO:0000313" key="3">
    <source>
        <dbReference type="Proteomes" id="UP001642900"/>
    </source>
</evidence>